<feature type="region of interest" description="Disordered" evidence="1">
    <location>
        <begin position="1"/>
        <end position="29"/>
    </location>
</feature>
<evidence type="ECO:0000313" key="3">
    <source>
        <dbReference type="Proteomes" id="UP000189810"/>
    </source>
</evidence>
<evidence type="ECO:0000313" key="2">
    <source>
        <dbReference type="EMBL" id="SHK21084.1"/>
    </source>
</evidence>
<evidence type="ECO:0000256" key="1">
    <source>
        <dbReference type="SAM" id="MobiDB-lite"/>
    </source>
</evidence>
<dbReference type="SUPFAM" id="SSF160214">
    <property type="entry name" value="FlaG-like"/>
    <property type="match status" value="1"/>
</dbReference>
<reference evidence="2 3" key="1">
    <citation type="submission" date="2016-11" db="EMBL/GenBank/DDBJ databases">
        <authorList>
            <person name="Jaros S."/>
            <person name="Januszkiewicz K."/>
            <person name="Wedrychowicz H."/>
        </authorList>
    </citation>
    <scope>NUCLEOTIDE SEQUENCE [LARGE SCALE GENOMIC DNA]</scope>
    <source>
        <strain evidence="2 3">DSM 19557</strain>
    </source>
</reference>
<dbReference type="PANTHER" id="PTHR37166">
    <property type="entry name" value="PROTEIN FLAG"/>
    <property type="match status" value="1"/>
</dbReference>
<gene>
    <name evidence="2" type="ORF">SAMN05444391_0289</name>
</gene>
<keyword evidence="2" id="KW-0969">Cilium</keyword>
<keyword evidence="2" id="KW-0966">Cell projection</keyword>
<dbReference type="Gene3D" id="3.30.160.170">
    <property type="entry name" value="FlaG-like"/>
    <property type="match status" value="1"/>
</dbReference>
<dbReference type="Pfam" id="PF03646">
    <property type="entry name" value="FlaG"/>
    <property type="match status" value="1"/>
</dbReference>
<dbReference type="AlphaFoldDB" id="A0A1M6QLE5"/>
<sequence length="118" mass="13903">MEVGKVNMFNPQTLPQMDNRPAPQPPVQNIPGEIITDEKKTRNLSTEELQKILEEIRRKLDYFNIQLKIDIDKDLEIPVVKIINIETNEVIRQIPPEYLLELMKKIDQMLGILLERRE</sequence>
<keyword evidence="2" id="KW-0282">Flagellum</keyword>
<dbReference type="Proteomes" id="UP000189810">
    <property type="component" value="Chromosome I"/>
</dbReference>
<dbReference type="InterPro" id="IPR035924">
    <property type="entry name" value="FlaG-like_sf"/>
</dbReference>
<accession>A0A1M6QLE5</accession>
<dbReference type="EMBL" id="LT670846">
    <property type="protein sequence ID" value="SHK21084.1"/>
    <property type="molecule type" value="Genomic_DNA"/>
</dbReference>
<dbReference type="STRING" id="381751.SAMN05444391_0289"/>
<name>A0A1M6QLE5_9AQUI</name>
<dbReference type="PANTHER" id="PTHR37166:SF1">
    <property type="entry name" value="PROTEIN FLAG"/>
    <property type="match status" value="1"/>
</dbReference>
<protein>
    <submittedName>
        <fullName evidence="2">Flagellar protein FlaG</fullName>
    </submittedName>
</protein>
<keyword evidence="3" id="KW-1185">Reference proteome</keyword>
<proteinExistence type="predicted"/>
<dbReference type="InterPro" id="IPR005186">
    <property type="entry name" value="FlaG"/>
</dbReference>
<organism evidence="2 3">
    <name type="scientific">Thermocrinis minervae</name>
    <dbReference type="NCBI Taxonomy" id="381751"/>
    <lineage>
        <taxon>Bacteria</taxon>
        <taxon>Pseudomonadati</taxon>
        <taxon>Aquificota</taxon>
        <taxon>Aquificia</taxon>
        <taxon>Aquificales</taxon>
        <taxon>Aquificaceae</taxon>
        <taxon>Thermocrinis</taxon>
    </lineage>
</organism>